<name>A0A6H2A2T3_9ZZZZ</name>
<reference evidence="2" key="1">
    <citation type="submission" date="2020-03" db="EMBL/GenBank/DDBJ databases">
        <title>The deep terrestrial virosphere.</title>
        <authorList>
            <person name="Holmfeldt K."/>
            <person name="Nilsson E."/>
            <person name="Simone D."/>
            <person name="Lopez-Fernandez M."/>
            <person name="Wu X."/>
            <person name="de Brujin I."/>
            <person name="Lundin D."/>
            <person name="Andersson A."/>
            <person name="Bertilsson S."/>
            <person name="Dopson M."/>
        </authorList>
    </citation>
    <scope>NUCLEOTIDE SEQUENCE</scope>
    <source>
        <strain evidence="2">TM448A04293</strain>
    </source>
</reference>
<dbReference type="AlphaFoldDB" id="A0A6H2A2T3"/>
<gene>
    <name evidence="2" type="ORF">TM448A04293_0003</name>
</gene>
<proteinExistence type="predicted"/>
<accession>A0A6H2A2T3</accession>
<keyword evidence="1" id="KW-0472">Membrane</keyword>
<dbReference type="EMBL" id="MT144475">
    <property type="protein sequence ID" value="QJA54078.1"/>
    <property type="molecule type" value="Genomic_DNA"/>
</dbReference>
<keyword evidence="1" id="KW-1133">Transmembrane helix</keyword>
<keyword evidence="1" id="KW-0812">Transmembrane</keyword>
<feature type="transmembrane region" description="Helical" evidence="1">
    <location>
        <begin position="146"/>
        <end position="162"/>
    </location>
</feature>
<sequence length="163" mass="19413">MIEIAAVTSMIIFYIYSARVSYTFQVLKHKIQACQTPQNRNFVQKAIMYNWQLEHGHYKWYNPKIWYKEPSRTNVRYISQFFLTLAVLGFMGWSYQFLYFVFWLNLLFGTMLHDMFINYYMGVSIFYPGVADNANDTDAKSSWIHIPRFIMVIGGIIGYIIIF</sequence>
<organism evidence="2">
    <name type="scientific">viral metagenome</name>
    <dbReference type="NCBI Taxonomy" id="1070528"/>
    <lineage>
        <taxon>unclassified sequences</taxon>
        <taxon>metagenomes</taxon>
        <taxon>organismal metagenomes</taxon>
    </lineage>
</organism>
<feature type="transmembrane region" description="Helical" evidence="1">
    <location>
        <begin position="81"/>
        <end position="104"/>
    </location>
</feature>
<evidence type="ECO:0000256" key="1">
    <source>
        <dbReference type="SAM" id="Phobius"/>
    </source>
</evidence>
<protein>
    <submittedName>
        <fullName evidence="2">Uncharacterized protein</fullName>
    </submittedName>
</protein>
<feature type="transmembrane region" description="Helical" evidence="1">
    <location>
        <begin position="116"/>
        <end position="134"/>
    </location>
</feature>
<evidence type="ECO:0000313" key="2">
    <source>
        <dbReference type="EMBL" id="QJA54078.1"/>
    </source>
</evidence>